<organism evidence="14">
    <name type="scientific">Mizugakiibacter sediminis</name>
    <dbReference type="NCBI Taxonomy" id="1475481"/>
    <lineage>
        <taxon>Bacteria</taxon>
        <taxon>Pseudomonadati</taxon>
        <taxon>Pseudomonadota</taxon>
        <taxon>Gammaproteobacteria</taxon>
        <taxon>Lysobacterales</taxon>
        <taxon>Rhodanobacteraceae</taxon>
        <taxon>Mizugakiibacter</taxon>
    </lineage>
</organism>
<name>A0A0K8QQ46_9GAMM</name>
<evidence type="ECO:0000256" key="11">
    <source>
        <dbReference type="ARBA" id="ARBA00048954"/>
    </source>
</evidence>
<accession>A0A0K8QQ46</accession>
<dbReference type="GO" id="GO:0016787">
    <property type="term" value="F:hydrolase activity"/>
    <property type="evidence" value="ECO:0007669"/>
    <property type="project" value="UniProtKB-KW"/>
</dbReference>
<dbReference type="GO" id="GO:1990077">
    <property type="term" value="C:primosome complex"/>
    <property type="evidence" value="ECO:0007669"/>
    <property type="project" value="UniProtKB-KW"/>
</dbReference>
<dbReference type="AlphaFoldDB" id="A0A0K8QQ46"/>
<proteinExistence type="inferred from homology"/>
<dbReference type="GO" id="GO:0003677">
    <property type="term" value="F:DNA binding"/>
    <property type="evidence" value="ECO:0007669"/>
    <property type="project" value="UniProtKB-KW"/>
</dbReference>
<dbReference type="Proteomes" id="UP000253740">
    <property type="component" value="Unassembled WGS sequence"/>
</dbReference>
<dbReference type="PRINTS" id="PR01874">
    <property type="entry name" value="DNAREPAIRADA"/>
</dbReference>
<dbReference type="PROSITE" id="PS51199">
    <property type="entry name" value="SF4_HELICASE"/>
    <property type="match status" value="1"/>
</dbReference>
<keyword evidence="8" id="KW-0238">DNA-binding</keyword>
<dbReference type="GO" id="GO:0043139">
    <property type="term" value="F:5'-3' DNA helicase activity"/>
    <property type="evidence" value="ECO:0007669"/>
    <property type="project" value="UniProtKB-EC"/>
</dbReference>
<dbReference type="Pfam" id="PF00772">
    <property type="entry name" value="DnaB"/>
    <property type="match status" value="1"/>
</dbReference>
<feature type="domain" description="SF4 helicase" evidence="12">
    <location>
        <begin position="158"/>
        <end position="421"/>
    </location>
</feature>
<keyword evidence="4" id="KW-0547">Nucleotide-binding</keyword>
<reference evidence="13" key="1">
    <citation type="submission" date="2015-03" db="EMBL/GenBank/DDBJ databases">
        <title>Draft genome sequence of Mizugakiibacter sediminis skMP5.</title>
        <authorList>
            <person name="Watanabe T."/>
            <person name="Kojima H."/>
            <person name="Fukui M."/>
        </authorList>
    </citation>
    <scope>NUCLEOTIDE SEQUENCE</scope>
    <source>
        <strain evidence="13">SkMP5</strain>
    </source>
</reference>
<dbReference type="InterPro" id="IPR036185">
    <property type="entry name" value="DNA_heli_DnaB-like_N_sf"/>
</dbReference>
<comment type="similarity">
    <text evidence="1">Belongs to the helicase family. DnaB subfamily.</text>
</comment>
<reference evidence="14" key="2">
    <citation type="submission" date="2015-08" db="EMBL/GenBank/DDBJ databases">
        <title>Complete DNA Sequence of Pseudomonas syringae pv. actinidiae, the Causal Agent of Kiwifruit Canker Disease.</title>
        <authorList>
            <person name="Rikkerink E.H.A."/>
            <person name="Fineran P.C."/>
        </authorList>
    </citation>
    <scope>NUCLEOTIDE SEQUENCE</scope>
    <source>
        <strain evidence="14">SkMP5</strain>
    </source>
</reference>
<keyword evidence="15" id="KW-1185">Reference proteome</keyword>
<evidence type="ECO:0000256" key="6">
    <source>
        <dbReference type="ARBA" id="ARBA00022806"/>
    </source>
</evidence>
<dbReference type="GO" id="GO:0005524">
    <property type="term" value="F:ATP binding"/>
    <property type="evidence" value="ECO:0007669"/>
    <property type="project" value="UniProtKB-KW"/>
</dbReference>
<sequence>MNAIHEVERALLATLMSRPGDCWGVDIAPEHFAVEQHADIFTEIRHLTGESQPADAVSVMEALSRAGRPELGTLALRIASDSMTTSQPVAYAQRIKAAWRLRSAKLIAQGLFEAQDDAMIDTAVEALMGLHAIEQRHEFSAREAVKAAFKSLQDAHDKGADADAVPTGLRDLDKLLGGLHPGDLVVIGARPAMGKTGLLIGMSRHAAAKGYPVGLISGEQPMEQVTARMLALASGVPASDFRRGIRQEEDWTRVTNAMTSTAQLPLWMLDRSSPSLAEVVRTARRWHHVHGIKGLYVDYLQRIEAEGERRFEVVGAAAKGLKNLARDLNIPVIVLAQVSREVEKRKPPEPRMGDLSDSSEIEKEADQVLMLYRPDYYEGDECERAGTAKIIVEKNRHGPTGYVEVAWHAQTMRFADLYENAA</sequence>
<dbReference type="PANTHER" id="PTHR30153">
    <property type="entry name" value="REPLICATIVE DNA HELICASE DNAB"/>
    <property type="match status" value="1"/>
</dbReference>
<evidence type="ECO:0000259" key="12">
    <source>
        <dbReference type="PROSITE" id="PS51199"/>
    </source>
</evidence>
<evidence type="ECO:0000313" key="14">
    <source>
        <dbReference type="EMBL" id="GAP66816.1"/>
    </source>
</evidence>
<dbReference type="InterPro" id="IPR027417">
    <property type="entry name" value="P-loop_NTPase"/>
</dbReference>
<dbReference type="EMBL" id="DF952378">
    <property type="protein sequence ID" value="GAN43839.1"/>
    <property type="molecule type" value="Genomic_DNA"/>
</dbReference>
<dbReference type="SUPFAM" id="SSF52540">
    <property type="entry name" value="P-loop containing nucleoside triphosphate hydrolases"/>
    <property type="match status" value="1"/>
</dbReference>
<dbReference type="InterPro" id="IPR016136">
    <property type="entry name" value="DNA_helicase_N/primase_C"/>
</dbReference>
<dbReference type="OrthoDB" id="9773982at2"/>
<dbReference type="EMBL" id="DF970235">
    <property type="protein sequence ID" value="GAP66816.1"/>
    <property type="molecule type" value="Genomic_DNA"/>
</dbReference>
<dbReference type="GO" id="GO:0006269">
    <property type="term" value="P:DNA replication, synthesis of primer"/>
    <property type="evidence" value="ECO:0007669"/>
    <property type="project" value="UniProtKB-KW"/>
</dbReference>
<comment type="catalytic activity">
    <reaction evidence="11">
        <text>ATP + H2O = ADP + phosphate + H(+)</text>
        <dbReference type="Rhea" id="RHEA:13065"/>
        <dbReference type="ChEBI" id="CHEBI:15377"/>
        <dbReference type="ChEBI" id="CHEBI:15378"/>
        <dbReference type="ChEBI" id="CHEBI:30616"/>
        <dbReference type="ChEBI" id="CHEBI:43474"/>
        <dbReference type="ChEBI" id="CHEBI:456216"/>
        <dbReference type="EC" id="5.6.2.3"/>
    </reaction>
</comment>
<dbReference type="InterPro" id="IPR007694">
    <property type="entry name" value="DNA_helicase_DnaB-like_C"/>
</dbReference>
<evidence type="ECO:0000313" key="13">
    <source>
        <dbReference type="EMBL" id="GAN43839.1"/>
    </source>
</evidence>
<dbReference type="STRING" id="1475481.GCA_000953855_02179"/>
<dbReference type="InterPro" id="IPR007693">
    <property type="entry name" value="DNA_helicase_DnaB-like_N"/>
</dbReference>
<keyword evidence="2" id="KW-0639">Primosome</keyword>
<evidence type="ECO:0000256" key="7">
    <source>
        <dbReference type="ARBA" id="ARBA00022840"/>
    </source>
</evidence>
<evidence type="ECO:0000256" key="4">
    <source>
        <dbReference type="ARBA" id="ARBA00022741"/>
    </source>
</evidence>
<dbReference type="GO" id="GO:0005829">
    <property type="term" value="C:cytosol"/>
    <property type="evidence" value="ECO:0007669"/>
    <property type="project" value="TreeGrafter"/>
</dbReference>
<evidence type="ECO:0000256" key="10">
    <source>
        <dbReference type="ARBA" id="ARBA00044969"/>
    </source>
</evidence>
<dbReference type="EC" id="5.6.2.3" evidence="10"/>
<keyword evidence="3" id="KW-0235">DNA replication</keyword>
<evidence type="ECO:0000256" key="5">
    <source>
        <dbReference type="ARBA" id="ARBA00022801"/>
    </source>
</evidence>
<dbReference type="Pfam" id="PF03796">
    <property type="entry name" value="DnaB_C"/>
    <property type="match status" value="1"/>
</dbReference>
<gene>
    <name evidence="13" type="ORF">MBSD_0352</name>
    <name evidence="14" type="ORF">MBSD_n2131</name>
</gene>
<keyword evidence="6 14" id="KW-0347">Helicase</keyword>
<dbReference type="PANTHER" id="PTHR30153:SF2">
    <property type="entry name" value="REPLICATIVE DNA HELICASE"/>
    <property type="match status" value="1"/>
</dbReference>
<evidence type="ECO:0000313" key="15">
    <source>
        <dbReference type="Proteomes" id="UP000253740"/>
    </source>
</evidence>
<evidence type="ECO:0000256" key="8">
    <source>
        <dbReference type="ARBA" id="ARBA00023125"/>
    </source>
</evidence>
<evidence type="ECO:0000256" key="1">
    <source>
        <dbReference type="ARBA" id="ARBA00008428"/>
    </source>
</evidence>
<keyword evidence="5" id="KW-0378">Hydrolase</keyword>
<evidence type="ECO:0000256" key="2">
    <source>
        <dbReference type="ARBA" id="ARBA00022515"/>
    </source>
</evidence>
<protein>
    <recommendedName>
        <fullName evidence="10">DNA 5'-3' helicase</fullName>
        <ecNumber evidence="10">5.6.2.3</ecNumber>
    </recommendedName>
</protein>
<dbReference type="Gene3D" id="3.40.50.300">
    <property type="entry name" value="P-loop containing nucleotide triphosphate hydrolases"/>
    <property type="match status" value="1"/>
</dbReference>
<dbReference type="RefSeq" id="WP_062537403.1">
    <property type="nucleotide sequence ID" value="NZ_DF970235.1"/>
</dbReference>
<keyword evidence="7" id="KW-0067">ATP-binding</keyword>
<evidence type="ECO:0000256" key="3">
    <source>
        <dbReference type="ARBA" id="ARBA00022705"/>
    </source>
</evidence>
<dbReference type="Gene3D" id="1.10.860.10">
    <property type="entry name" value="DNAb Helicase, Chain A"/>
    <property type="match status" value="1"/>
</dbReference>
<keyword evidence="9" id="KW-0413">Isomerase</keyword>
<dbReference type="HOGENOM" id="CLU_005373_0_3_6"/>
<dbReference type="SUPFAM" id="SSF48024">
    <property type="entry name" value="N-terminal domain of DnaB helicase"/>
    <property type="match status" value="1"/>
</dbReference>
<evidence type="ECO:0000256" key="9">
    <source>
        <dbReference type="ARBA" id="ARBA00023235"/>
    </source>
</evidence>
<dbReference type="CDD" id="cd00984">
    <property type="entry name" value="DnaB_C"/>
    <property type="match status" value="1"/>
</dbReference>